<reference evidence="6 7" key="2">
    <citation type="journal article" date="2003" name="DNA Res.">
        <title>Complete genome structure of Gloeobacter violaceus PCC 7421, a cyanobacterium that lacks thylakoids (supplement).</title>
        <authorList>
            <person name="Nakamura Y."/>
            <person name="Kaneko T."/>
            <person name="Sato S."/>
            <person name="Mimuro M."/>
            <person name="Miyashita H."/>
            <person name="Tsuchiya T."/>
            <person name="Sasamoto S."/>
            <person name="Watanabe A."/>
            <person name="Kawashima K."/>
            <person name="Kishida Y."/>
            <person name="Kiyokawa C."/>
            <person name="Kohara M."/>
            <person name="Matsumoto M."/>
            <person name="Matsuno A."/>
            <person name="Nakazaki N."/>
            <person name="Shimpo S."/>
            <person name="Takeuchi C."/>
            <person name="Yamada M."/>
            <person name="Tabata S."/>
        </authorList>
    </citation>
    <scope>NUCLEOTIDE SEQUENCE [LARGE SCALE GENOMIC DNA]</scope>
    <source>
        <strain evidence="7">ATCC 29082 / PCC 7421</strain>
    </source>
</reference>
<gene>
    <name evidence="6" type="ordered locus">gll0305</name>
</gene>
<dbReference type="PROSITE" id="PS51683">
    <property type="entry name" value="SAM_OMT_II"/>
    <property type="match status" value="1"/>
</dbReference>
<keyword evidence="7" id="KW-1185">Reference proteome</keyword>
<name>Q7NNV3_GLOVI</name>
<dbReference type="KEGG" id="gvi:gll0305"/>
<dbReference type="FunCoup" id="Q7NNV3">
    <property type="interactions" value="30"/>
</dbReference>
<dbReference type="InterPro" id="IPR016461">
    <property type="entry name" value="COMT-like"/>
</dbReference>
<evidence type="ECO:0000256" key="2">
    <source>
        <dbReference type="ARBA" id="ARBA00022679"/>
    </source>
</evidence>
<dbReference type="Gene3D" id="3.40.50.150">
    <property type="entry name" value="Vaccinia Virus protein VP39"/>
    <property type="match status" value="1"/>
</dbReference>
<dbReference type="InterPro" id="IPR036388">
    <property type="entry name" value="WH-like_DNA-bd_sf"/>
</dbReference>
<dbReference type="Pfam" id="PF00891">
    <property type="entry name" value="Methyltransf_2"/>
    <property type="match status" value="1"/>
</dbReference>
<evidence type="ECO:0000313" key="7">
    <source>
        <dbReference type="Proteomes" id="UP000000557"/>
    </source>
</evidence>
<dbReference type="STRING" id="251221.gene:10757777"/>
<dbReference type="GO" id="GO:0046983">
    <property type="term" value="F:protein dimerization activity"/>
    <property type="evidence" value="ECO:0007669"/>
    <property type="project" value="InterPro"/>
</dbReference>
<dbReference type="HOGENOM" id="CLU_005533_4_2_3"/>
<dbReference type="InterPro" id="IPR012967">
    <property type="entry name" value="COMT_dimerisation"/>
</dbReference>
<dbReference type="GO" id="GO:0032259">
    <property type="term" value="P:methylation"/>
    <property type="evidence" value="ECO:0007669"/>
    <property type="project" value="UniProtKB-KW"/>
</dbReference>
<dbReference type="GO" id="GO:0008171">
    <property type="term" value="F:O-methyltransferase activity"/>
    <property type="evidence" value="ECO:0007669"/>
    <property type="project" value="InterPro"/>
</dbReference>
<evidence type="ECO:0000259" key="5">
    <source>
        <dbReference type="Pfam" id="PF08100"/>
    </source>
</evidence>
<dbReference type="GO" id="GO:0008757">
    <property type="term" value="F:S-adenosylmethionine-dependent methyltransferase activity"/>
    <property type="evidence" value="ECO:0000318"/>
    <property type="project" value="GO_Central"/>
</dbReference>
<organism evidence="6 7">
    <name type="scientific">Gloeobacter violaceus (strain ATCC 29082 / PCC 7421)</name>
    <dbReference type="NCBI Taxonomy" id="251221"/>
    <lineage>
        <taxon>Bacteria</taxon>
        <taxon>Bacillati</taxon>
        <taxon>Cyanobacteriota</taxon>
        <taxon>Cyanophyceae</taxon>
        <taxon>Gloeobacterales</taxon>
        <taxon>Gloeobacteraceae</taxon>
        <taxon>Gloeobacter</taxon>
    </lineage>
</organism>
<dbReference type="AlphaFoldDB" id="Q7NNV3"/>
<reference evidence="6 7" key="1">
    <citation type="journal article" date="2003" name="DNA Res.">
        <title>Complete genome structure of Gloeobacter violaceus PCC 7421, a cyanobacterium that lacks thylakoids.</title>
        <authorList>
            <person name="Nakamura Y."/>
            <person name="Kaneko T."/>
            <person name="Sato S."/>
            <person name="Mimuro M."/>
            <person name="Miyashita H."/>
            <person name="Tsuchiya T."/>
            <person name="Sasamoto S."/>
            <person name="Watanabe A."/>
            <person name="Kawashima K."/>
            <person name="Kishida Y."/>
            <person name="Kiyokawa C."/>
            <person name="Kohara M."/>
            <person name="Matsumoto M."/>
            <person name="Matsuno A."/>
            <person name="Nakazaki N."/>
            <person name="Shimpo S."/>
            <person name="Takeuchi C."/>
            <person name="Yamada M."/>
            <person name="Tabata S."/>
        </authorList>
    </citation>
    <scope>NUCLEOTIDE SEQUENCE [LARGE SCALE GENOMIC DNA]</scope>
    <source>
        <strain evidence="7">ATCC 29082 / PCC 7421</strain>
    </source>
</reference>
<dbReference type="CDD" id="cd02440">
    <property type="entry name" value="AdoMet_MTases"/>
    <property type="match status" value="1"/>
</dbReference>
<keyword evidence="2" id="KW-0808">Transferase</keyword>
<evidence type="ECO:0000259" key="4">
    <source>
        <dbReference type="Pfam" id="PF00891"/>
    </source>
</evidence>
<dbReference type="InterPro" id="IPR029063">
    <property type="entry name" value="SAM-dependent_MTases_sf"/>
</dbReference>
<dbReference type="Pfam" id="PF08100">
    <property type="entry name" value="Dimerisation"/>
    <property type="match status" value="1"/>
</dbReference>
<proteinExistence type="predicted"/>
<dbReference type="PANTHER" id="PTHR43712:SF2">
    <property type="entry name" value="O-METHYLTRANSFERASE CICE"/>
    <property type="match status" value="1"/>
</dbReference>
<dbReference type="PhylomeDB" id="Q7NNV3"/>
<accession>Q7NNV3</accession>
<evidence type="ECO:0000313" key="6">
    <source>
        <dbReference type="EMBL" id="BAC88246.1"/>
    </source>
</evidence>
<protein>
    <submittedName>
        <fullName evidence="6">Gll0305 protein</fullName>
    </submittedName>
</protein>
<feature type="domain" description="O-methyltransferase dimerisation" evidence="5">
    <location>
        <begin position="30"/>
        <end position="94"/>
    </location>
</feature>
<dbReference type="SUPFAM" id="SSF46785">
    <property type="entry name" value="Winged helix' DNA-binding domain"/>
    <property type="match status" value="1"/>
</dbReference>
<dbReference type="EMBL" id="BA000045">
    <property type="protein sequence ID" value="BAC88246.1"/>
    <property type="molecule type" value="Genomic_DNA"/>
</dbReference>
<dbReference type="RefSeq" id="WP_011140309.1">
    <property type="nucleotide sequence ID" value="NC_005125.1"/>
</dbReference>
<evidence type="ECO:0000256" key="3">
    <source>
        <dbReference type="ARBA" id="ARBA00022691"/>
    </source>
</evidence>
<dbReference type="InParanoid" id="Q7NNV3"/>
<keyword evidence="3" id="KW-0949">S-adenosyl-L-methionine</keyword>
<sequence>MQLTVAPENIFESFALTNGQISRSLALSILGVGVSKAVLAADRTGVFKQLTDAPRTAVELARATNCSLHGMQVLLESLEGFGFVHRKSERYRLTKEVAGWIDSDGGLAKSLMQLVGDNLQLLQPEDVAEGTPPISRGEPRSPACWADYLAMIKNGGHQSSPQLVQWAKLDPAPRHLLDVAGGTADNSLAFCGRYPGLRADILELPEAARQGRRKIAAAGLDGHIRYIEGNLFETDWGKGYDLVVLSNVLHVLSARQCEAILAKAFRTLQPGGRVIIHDLFHPGSRGRISPGIGLFSLIYFVTCGGRTWPKPVLLEWLAGAGFGNIRAARRRLALLICAQRL</sequence>
<dbReference type="InterPro" id="IPR036390">
    <property type="entry name" value="WH_DNA-bd_sf"/>
</dbReference>
<dbReference type="InterPro" id="IPR001077">
    <property type="entry name" value="COMT_C"/>
</dbReference>
<dbReference type="SUPFAM" id="SSF53335">
    <property type="entry name" value="S-adenosyl-L-methionine-dependent methyltransferases"/>
    <property type="match status" value="1"/>
</dbReference>
<dbReference type="EnsemblBacteria" id="BAC88246">
    <property type="protein sequence ID" value="BAC88246"/>
    <property type="gene ID" value="BAC88246"/>
</dbReference>
<dbReference type="Gene3D" id="1.10.10.10">
    <property type="entry name" value="Winged helix-like DNA-binding domain superfamily/Winged helix DNA-binding domain"/>
    <property type="match status" value="1"/>
</dbReference>
<dbReference type="eggNOG" id="COG2226">
    <property type="taxonomic scope" value="Bacteria"/>
</dbReference>
<dbReference type="PANTHER" id="PTHR43712">
    <property type="entry name" value="PUTATIVE (AFU_ORTHOLOGUE AFUA_4G14580)-RELATED"/>
    <property type="match status" value="1"/>
</dbReference>
<feature type="domain" description="O-methyltransferase C-terminal" evidence="4">
    <location>
        <begin position="174"/>
        <end position="322"/>
    </location>
</feature>
<dbReference type="OrthoDB" id="582216at2"/>
<dbReference type="Proteomes" id="UP000000557">
    <property type="component" value="Chromosome"/>
</dbReference>
<keyword evidence="1" id="KW-0489">Methyltransferase</keyword>
<evidence type="ECO:0000256" key="1">
    <source>
        <dbReference type="ARBA" id="ARBA00022603"/>
    </source>
</evidence>